<keyword evidence="2" id="KW-1185">Reference proteome</keyword>
<accession>A0A2I0U2I4</accession>
<protein>
    <submittedName>
        <fullName evidence="1">Uncharacterized protein</fullName>
    </submittedName>
</protein>
<reference evidence="2" key="2">
    <citation type="submission" date="2017-12" db="EMBL/GenBank/DDBJ databases">
        <title>Genome sequence of the Bar-tailed Godwit (Limosa lapponica baueri).</title>
        <authorList>
            <person name="Lima N.C.B."/>
            <person name="Parody-Merino A.M."/>
            <person name="Battley P.F."/>
            <person name="Fidler A.E."/>
            <person name="Prosdocimi F."/>
        </authorList>
    </citation>
    <scope>NUCLEOTIDE SEQUENCE [LARGE SCALE GENOMIC DNA]</scope>
</reference>
<dbReference type="EMBL" id="KZ506309">
    <property type="protein sequence ID" value="PKU40241.1"/>
    <property type="molecule type" value="Genomic_DNA"/>
</dbReference>
<organism evidence="1 2">
    <name type="scientific">Limosa lapponica baueri</name>
    <dbReference type="NCBI Taxonomy" id="1758121"/>
    <lineage>
        <taxon>Eukaryota</taxon>
        <taxon>Metazoa</taxon>
        <taxon>Chordata</taxon>
        <taxon>Craniata</taxon>
        <taxon>Vertebrata</taxon>
        <taxon>Euteleostomi</taxon>
        <taxon>Archelosauria</taxon>
        <taxon>Archosauria</taxon>
        <taxon>Dinosauria</taxon>
        <taxon>Saurischia</taxon>
        <taxon>Theropoda</taxon>
        <taxon>Coelurosauria</taxon>
        <taxon>Aves</taxon>
        <taxon>Neognathae</taxon>
        <taxon>Neoaves</taxon>
        <taxon>Charadriiformes</taxon>
        <taxon>Scolopacidae</taxon>
        <taxon>Limosa</taxon>
    </lineage>
</organism>
<dbReference type="Proteomes" id="UP000233556">
    <property type="component" value="Unassembled WGS sequence"/>
</dbReference>
<reference evidence="2" key="1">
    <citation type="submission" date="2017-11" db="EMBL/GenBank/DDBJ databases">
        <authorList>
            <person name="Lima N.C."/>
            <person name="Parody-Merino A.M."/>
            <person name="Battley P.F."/>
            <person name="Fidler A.E."/>
            <person name="Prosdocimi F."/>
        </authorList>
    </citation>
    <scope>NUCLEOTIDE SEQUENCE [LARGE SCALE GENOMIC DNA]</scope>
</reference>
<gene>
    <name evidence="1" type="ORF">llap_9456</name>
</gene>
<sequence length="93" mass="10148">MAVEALASPVAGTAWLHPVQGRPWGVADFAERIFTEFPMKSELLYPGRTDISFMVSILSDAGNDCQQKRKTVKYVTTGDTEALDMLMAVGGRP</sequence>
<dbReference type="AlphaFoldDB" id="A0A2I0U2I4"/>
<evidence type="ECO:0000313" key="2">
    <source>
        <dbReference type="Proteomes" id="UP000233556"/>
    </source>
</evidence>
<name>A0A2I0U2I4_LIMLA</name>
<evidence type="ECO:0000313" key="1">
    <source>
        <dbReference type="EMBL" id="PKU40241.1"/>
    </source>
</evidence>
<proteinExistence type="predicted"/>